<evidence type="ECO:0000313" key="2">
    <source>
        <dbReference type="EMBL" id="NGO40333.1"/>
    </source>
</evidence>
<dbReference type="Proteomes" id="UP000477311">
    <property type="component" value="Unassembled WGS sequence"/>
</dbReference>
<comment type="caution">
    <text evidence="2">The sequence shown here is derived from an EMBL/GenBank/DDBJ whole genome shotgun (WGS) entry which is preliminary data.</text>
</comment>
<accession>A0A6M1RRU6</accession>
<dbReference type="AlphaFoldDB" id="A0A6M1RRU6"/>
<sequence length="33" mass="4295">MGSLKKRRKAKINKHKRRKKRRMHRHKKRTWQT</sequence>
<evidence type="ECO:0000256" key="1">
    <source>
        <dbReference type="SAM" id="MobiDB-lite"/>
    </source>
</evidence>
<keyword evidence="3" id="KW-1185">Reference proteome</keyword>
<reference evidence="2 3" key="1">
    <citation type="submission" date="2020-02" db="EMBL/GenBank/DDBJ databases">
        <title>Draft genome sequence of Limisphaera ngatamarikiensis NGM72.4T, a thermophilic Verrucomicrobia grouped in subdivision 3.</title>
        <authorList>
            <person name="Carere C.R."/>
            <person name="Steen J."/>
            <person name="Hugenholtz P."/>
            <person name="Stott M.B."/>
        </authorList>
    </citation>
    <scope>NUCLEOTIDE SEQUENCE [LARGE SCALE GENOMIC DNA]</scope>
    <source>
        <strain evidence="2 3">NGM72.4</strain>
    </source>
</reference>
<organism evidence="2 3">
    <name type="scientific">Limisphaera ngatamarikiensis</name>
    <dbReference type="NCBI Taxonomy" id="1324935"/>
    <lineage>
        <taxon>Bacteria</taxon>
        <taxon>Pseudomonadati</taxon>
        <taxon>Verrucomicrobiota</taxon>
        <taxon>Verrucomicrobiia</taxon>
        <taxon>Limisphaerales</taxon>
        <taxon>Limisphaeraceae</taxon>
        <taxon>Limisphaera</taxon>
    </lineage>
</organism>
<name>A0A6M1RRU6_9BACT</name>
<dbReference type="EMBL" id="JAAKYA010000085">
    <property type="protein sequence ID" value="NGO40333.1"/>
    <property type="molecule type" value="Genomic_DNA"/>
</dbReference>
<proteinExistence type="predicted"/>
<evidence type="ECO:0000313" key="3">
    <source>
        <dbReference type="Proteomes" id="UP000477311"/>
    </source>
</evidence>
<gene>
    <name evidence="2" type="ORF">G4L39_13135</name>
</gene>
<feature type="region of interest" description="Disordered" evidence="1">
    <location>
        <begin position="1"/>
        <end position="33"/>
    </location>
</feature>
<protein>
    <submittedName>
        <fullName evidence="2">AURKAIP1/COX24 domain-containing protein</fullName>
    </submittedName>
</protein>